<dbReference type="AlphaFoldDB" id="X1L6A1"/>
<comment type="caution">
    <text evidence="1">The sequence shown here is derived from an EMBL/GenBank/DDBJ whole genome shotgun (WGS) entry which is preliminary data.</text>
</comment>
<sequence>YHTFDEVAYELDSIANHFSSITLLDTIGYSTCDSLPIFAMKIYDTIGRLLKNFDTSTKEIVWQCTDKWNRKISNGIYWLVGETNEQVLIIIKVVVLN</sequence>
<dbReference type="EMBL" id="BARV01005422">
    <property type="protein sequence ID" value="GAI14887.1"/>
    <property type="molecule type" value="Genomic_DNA"/>
</dbReference>
<gene>
    <name evidence="1" type="ORF">S06H3_11280</name>
</gene>
<proteinExistence type="predicted"/>
<accession>X1L6A1</accession>
<reference evidence="1" key="1">
    <citation type="journal article" date="2014" name="Front. Microbiol.">
        <title>High frequency of phylogenetically diverse reductive dehalogenase-homologous genes in deep subseafloor sedimentary metagenomes.</title>
        <authorList>
            <person name="Kawai M."/>
            <person name="Futagami T."/>
            <person name="Toyoda A."/>
            <person name="Takaki Y."/>
            <person name="Nishi S."/>
            <person name="Hori S."/>
            <person name="Arai W."/>
            <person name="Tsubouchi T."/>
            <person name="Morono Y."/>
            <person name="Uchiyama I."/>
            <person name="Ito T."/>
            <person name="Fujiyama A."/>
            <person name="Inagaki F."/>
            <person name="Takami H."/>
        </authorList>
    </citation>
    <scope>NUCLEOTIDE SEQUENCE</scope>
    <source>
        <strain evidence="1">Expedition CK06-06</strain>
    </source>
</reference>
<name>X1L6A1_9ZZZZ</name>
<protein>
    <submittedName>
        <fullName evidence="1">Uncharacterized protein</fullName>
    </submittedName>
</protein>
<organism evidence="1">
    <name type="scientific">marine sediment metagenome</name>
    <dbReference type="NCBI Taxonomy" id="412755"/>
    <lineage>
        <taxon>unclassified sequences</taxon>
        <taxon>metagenomes</taxon>
        <taxon>ecological metagenomes</taxon>
    </lineage>
</organism>
<feature type="non-terminal residue" evidence="1">
    <location>
        <position position="1"/>
    </location>
</feature>
<evidence type="ECO:0000313" key="1">
    <source>
        <dbReference type="EMBL" id="GAI14887.1"/>
    </source>
</evidence>